<reference evidence="5" key="1">
    <citation type="submission" date="2023-04" db="EMBL/GenBank/DDBJ databases">
        <title>Ambrosiozyma monospora NBRC 1965.</title>
        <authorList>
            <person name="Ichikawa N."/>
            <person name="Sato H."/>
            <person name="Tonouchi N."/>
        </authorList>
    </citation>
    <scope>NUCLEOTIDE SEQUENCE</scope>
    <source>
        <strain evidence="5">NBRC 1965</strain>
    </source>
</reference>
<dbReference type="AlphaFoldDB" id="A0A9W7DED2"/>
<dbReference type="Pfam" id="PF01055">
    <property type="entry name" value="Glyco_hydro_31_2nd"/>
    <property type="match status" value="1"/>
</dbReference>
<dbReference type="InterPro" id="IPR013780">
    <property type="entry name" value="Glyco_hydro_b"/>
</dbReference>
<dbReference type="PANTHER" id="PTHR22762:SF133">
    <property type="entry name" value="P-TYPE DOMAIN-CONTAINING PROTEIN"/>
    <property type="match status" value="1"/>
</dbReference>
<dbReference type="SUPFAM" id="SSF74650">
    <property type="entry name" value="Galactose mutarotase-like"/>
    <property type="match status" value="1"/>
</dbReference>
<evidence type="ECO:0000256" key="2">
    <source>
        <dbReference type="ARBA" id="ARBA00023180"/>
    </source>
</evidence>
<dbReference type="Proteomes" id="UP001165063">
    <property type="component" value="Unassembled WGS sequence"/>
</dbReference>
<evidence type="ECO:0000313" key="6">
    <source>
        <dbReference type="Proteomes" id="UP001165063"/>
    </source>
</evidence>
<evidence type="ECO:0000259" key="3">
    <source>
        <dbReference type="Pfam" id="PF01055"/>
    </source>
</evidence>
<feature type="domain" description="Glycosyl hydrolase family 31 C-terminal" evidence="4">
    <location>
        <begin position="979"/>
        <end position="1072"/>
    </location>
</feature>
<dbReference type="CDD" id="cd14752">
    <property type="entry name" value="GH31_N"/>
    <property type="match status" value="1"/>
</dbReference>
<dbReference type="SUPFAM" id="SSF51011">
    <property type="entry name" value="Glycosyl hydrolase domain"/>
    <property type="match status" value="1"/>
</dbReference>
<keyword evidence="2" id="KW-0325">Glycoprotein</keyword>
<dbReference type="GO" id="GO:0030246">
    <property type="term" value="F:carbohydrate binding"/>
    <property type="evidence" value="ECO:0007669"/>
    <property type="project" value="InterPro"/>
</dbReference>
<dbReference type="InterPro" id="IPR017853">
    <property type="entry name" value="GH"/>
</dbReference>
<dbReference type="PANTHER" id="PTHR22762">
    <property type="entry name" value="ALPHA-GLUCOSIDASE"/>
    <property type="match status" value="1"/>
</dbReference>
<evidence type="ECO:0000259" key="4">
    <source>
        <dbReference type="Pfam" id="PF21365"/>
    </source>
</evidence>
<dbReference type="GO" id="GO:0004553">
    <property type="term" value="F:hydrolase activity, hydrolyzing O-glycosyl compounds"/>
    <property type="evidence" value="ECO:0007669"/>
    <property type="project" value="InterPro"/>
</dbReference>
<dbReference type="CDD" id="cd06602">
    <property type="entry name" value="GH31_MGAM_SI_GAA"/>
    <property type="match status" value="1"/>
</dbReference>
<comment type="caution">
    <text evidence="5">The sequence shown here is derived from an EMBL/GenBank/DDBJ whole genome shotgun (WGS) entry which is preliminary data.</text>
</comment>
<dbReference type="InterPro" id="IPR048395">
    <property type="entry name" value="Glyco_hydro_31_C"/>
</dbReference>
<keyword evidence="6" id="KW-1185">Reference proteome</keyword>
<dbReference type="OrthoDB" id="1334205at2759"/>
<name>A0A9W7DED2_AMBMO</name>
<gene>
    <name evidence="5" type="ORF">Amon01_000201500</name>
</gene>
<dbReference type="Gene3D" id="2.60.40.1180">
    <property type="entry name" value="Golgi alpha-mannosidase II"/>
    <property type="match status" value="2"/>
</dbReference>
<dbReference type="Gene3D" id="3.20.20.80">
    <property type="entry name" value="Glycosidases"/>
    <property type="match status" value="1"/>
</dbReference>
<evidence type="ECO:0000256" key="1">
    <source>
        <dbReference type="ARBA" id="ARBA00007806"/>
    </source>
</evidence>
<protein>
    <submittedName>
        <fullName evidence="5">Unnamed protein product</fullName>
    </submittedName>
</protein>
<feature type="domain" description="Glycoside hydrolase family 31 TIM barrel" evidence="3">
    <location>
        <begin position="597"/>
        <end position="970"/>
    </location>
</feature>
<dbReference type="GO" id="GO:0005975">
    <property type="term" value="P:carbohydrate metabolic process"/>
    <property type="evidence" value="ECO:0007669"/>
    <property type="project" value="InterPro"/>
</dbReference>
<proteinExistence type="inferred from homology"/>
<dbReference type="InterPro" id="IPR000322">
    <property type="entry name" value="Glyco_hydro_31_TIM"/>
</dbReference>
<dbReference type="Gene3D" id="2.60.40.1760">
    <property type="entry name" value="glycosyl hydrolase (family 31)"/>
    <property type="match status" value="1"/>
</dbReference>
<accession>A0A9W7DED2</accession>
<comment type="similarity">
    <text evidence="1">Belongs to the glycosyl hydrolase 31 family.</text>
</comment>
<dbReference type="InterPro" id="IPR011013">
    <property type="entry name" value="Gal_mutarotase_sf_dom"/>
</dbReference>
<dbReference type="EMBL" id="BSXU01000678">
    <property type="protein sequence ID" value="GMG21471.1"/>
    <property type="molecule type" value="Genomic_DNA"/>
</dbReference>
<organism evidence="5 6">
    <name type="scientific">Ambrosiozyma monospora</name>
    <name type="common">Yeast</name>
    <name type="synonym">Endomycopsis monosporus</name>
    <dbReference type="NCBI Taxonomy" id="43982"/>
    <lineage>
        <taxon>Eukaryota</taxon>
        <taxon>Fungi</taxon>
        <taxon>Dikarya</taxon>
        <taxon>Ascomycota</taxon>
        <taxon>Saccharomycotina</taxon>
        <taxon>Pichiomycetes</taxon>
        <taxon>Pichiales</taxon>
        <taxon>Pichiaceae</taxon>
        <taxon>Ambrosiozyma</taxon>
    </lineage>
</organism>
<dbReference type="SUPFAM" id="SSF51445">
    <property type="entry name" value="(Trans)glycosidases"/>
    <property type="match status" value="1"/>
</dbReference>
<evidence type="ECO:0000313" key="5">
    <source>
        <dbReference type="EMBL" id="GMG21471.1"/>
    </source>
</evidence>
<sequence>MDEFNKVMDDLPSEIQCQVMVCSTDTSNFHDHHNLFEDAIQMSSLYDVEYIIKISSGEKEFQKSSGNRRFMCISQYNYDRYFLFLLAIGQSKLLKRLTVENRAPFAYKLIPVLELAEQIKLISDCEDDILSLPRHFHSKVVSVVLDPEPDWRKYAILENIPGVPPVSIKRVLGSLHRFENLRSVKFKVLDDWKDYPTADRNAIVMMLVNLSHRIMRVELIFGSNYAYSLVSMCFLSLNLGRVVTIRALPEEGDEEVDDATPKRQWQAVEGSSASGPLHTYNPSCQIHHHDFFTLQALMTIQFNNLMLLSPLKRSLQWKCVVVACFVILFYIISGTTIYTPKTSELIPTIHDPNAPNPNELAGGYSIKKINEDQPNRLFSATLELIGNSTNVFGTDFKELQFTLEYQTVNRLNVKIEPVDKSHVFILQDDVLAKPQFETDQPLVNHDFEFSYEKMPFSFTVKRRKTKEVLFSTLGNPLIFSNQFIQFNTTLPLNHVISGLGESYHGFINEPGTVRTLYASDKSTVPEANTYGTHPIYYDERVTGSHAVYWRTSSIQEVLIEDKSLTWRSLSGVIDLYFYSGPTMHDAISQFVTSVGTPALPPYWTLGYHQSRWGYGTVGELNEVVHKFKEANIPLETIWSDIDYMENHRDFTLDRSRFPEAEFSSFLQTLHGNGQHYIPIVDTGVFAPQNEEDDDYPVYFDGLANDVYLKNPDGSIYIGEVWPGASAFPDFFANSTKVWWSKALKDWYRDVRFDGIWLDKNEPTSHCMGSCGKPPTGEPTDEYLETIEGRGDINHPRYVINNIRDEGCDLAAHYVSPNATHQDGSLEFDLHNLYGFSESKVTYESLLDIFPGKRPFVLSRSTHTGSGRYAAHWGGDNESKWTYLQFSISQAFSFGLFGMPFFGADICGFGGNAEEEMCSRWMQLGAFFPFYRNHNTVGTIHQEPYCWESVAEATRKATSIRYSLLSYYYTLLAYANLKNGLPVMRALSWVFPGDTTLYGIDSQFFIGDALLITPVLAPNRDKVEALFPGIDSGEVYYDWYTMRKVSTGHGETRQVLDAPLGHIPMHIRGGHIIPVHVPGYTTSETKSNPIKLIVALDGDEFAEGSLFWDDGESLDTRDSMFIEYRAEGGLLFVQSSQGAVYSGPNIIRIYVLGGPNELTEIDFTTNDDRFFMDVISLY</sequence>
<dbReference type="Pfam" id="PF21365">
    <property type="entry name" value="Glyco_hydro_31_3rd"/>
    <property type="match status" value="1"/>
</dbReference>